<feature type="transmembrane region" description="Helical" evidence="11">
    <location>
        <begin position="407"/>
        <end position="426"/>
    </location>
</feature>
<evidence type="ECO:0000313" key="14">
    <source>
        <dbReference type="Proteomes" id="UP000265875"/>
    </source>
</evidence>
<evidence type="ECO:0000256" key="5">
    <source>
        <dbReference type="ARBA" id="ARBA00022692"/>
    </source>
</evidence>
<keyword evidence="2" id="KW-0813">Transport</keyword>
<dbReference type="Gene3D" id="3.40.50.10860">
    <property type="entry name" value="Leucine Dehydrogenase, chain A, domain 1"/>
    <property type="match status" value="1"/>
</dbReference>
<dbReference type="EMBL" id="QWLL01000020">
    <property type="protein sequence ID" value="RII78053.1"/>
    <property type="molecule type" value="Genomic_DNA"/>
</dbReference>
<keyword evidence="9 11" id="KW-0472">Membrane</keyword>
<dbReference type="InterPro" id="IPR004638">
    <property type="entry name" value="EmrB-like"/>
</dbReference>
<dbReference type="InterPro" id="IPR020846">
    <property type="entry name" value="MFS_dom"/>
</dbReference>
<dbReference type="InterPro" id="IPR013708">
    <property type="entry name" value="Shikimate_DH-bd_N"/>
</dbReference>
<comment type="subcellular location">
    <subcellularLocation>
        <location evidence="1">Cell membrane</location>
        <topology evidence="1">Multi-pass membrane protein</topology>
    </subcellularLocation>
</comment>
<dbReference type="Proteomes" id="UP000265875">
    <property type="component" value="Unassembled WGS sequence"/>
</dbReference>
<dbReference type="GO" id="GO:0022857">
    <property type="term" value="F:transmembrane transporter activity"/>
    <property type="evidence" value="ECO:0007669"/>
    <property type="project" value="InterPro"/>
</dbReference>
<dbReference type="GO" id="GO:0008652">
    <property type="term" value="P:amino acid biosynthetic process"/>
    <property type="evidence" value="ECO:0007669"/>
    <property type="project" value="UniProtKB-KW"/>
</dbReference>
<dbReference type="CDD" id="cd17503">
    <property type="entry name" value="MFS_LmrB_MDR_like"/>
    <property type="match status" value="1"/>
</dbReference>
<name>A0A399M8D3_9PSED</name>
<feature type="transmembrane region" description="Helical" evidence="11">
    <location>
        <begin position="341"/>
        <end position="362"/>
    </location>
</feature>
<comment type="caution">
    <text evidence="13">The sequence shown here is derived from an EMBL/GenBank/DDBJ whole genome shotgun (WGS) entry which is preliminary data.</text>
</comment>
<accession>A0A399M8D3</accession>
<feature type="transmembrane region" description="Helical" evidence="11">
    <location>
        <begin position="368"/>
        <end position="386"/>
    </location>
</feature>
<dbReference type="GO" id="GO:0005886">
    <property type="term" value="C:plasma membrane"/>
    <property type="evidence" value="ECO:0007669"/>
    <property type="project" value="UniProtKB-SubCell"/>
</dbReference>
<evidence type="ECO:0000256" key="6">
    <source>
        <dbReference type="ARBA" id="ARBA00022857"/>
    </source>
</evidence>
<protein>
    <submittedName>
        <fullName evidence="13">DHA2 family efflux MFS transporter permease subunit</fullName>
    </submittedName>
</protein>
<feature type="transmembrane region" description="Helical" evidence="11">
    <location>
        <begin position="303"/>
        <end position="320"/>
    </location>
</feature>
<dbReference type="SUPFAM" id="SSF53223">
    <property type="entry name" value="Aminoacid dehydrogenase-like, N-terminal domain"/>
    <property type="match status" value="1"/>
</dbReference>
<evidence type="ECO:0000256" key="8">
    <source>
        <dbReference type="ARBA" id="ARBA00023002"/>
    </source>
</evidence>
<keyword evidence="4" id="KW-0028">Amino-acid biosynthesis</keyword>
<dbReference type="GO" id="GO:0004764">
    <property type="term" value="F:shikimate 3-dehydrogenase (NADP+) activity"/>
    <property type="evidence" value="ECO:0007669"/>
    <property type="project" value="InterPro"/>
</dbReference>
<evidence type="ECO:0000256" key="10">
    <source>
        <dbReference type="ARBA" id="ARBA00023141"/>
    </source>
</evidence>
<keyword evidence="3" id="KW-1003">Cell membrane</keyword>
<dbReference type="NCBIfam" id="TIGR00711">
    <property type="entry name" value="efflux_EmrB"/>
    <property type="match status" value="1"/>
</dbReference>
<feature type="transmembrane region" description="Helical" evidence="11">
    <location>
        <begin position="211"/>
        <end position="235"/>
    </location>
</feature>
<evidence type="ECO:0000259" key="12">
    <source>
        <dbReference type="PROSITE" id="PS50850"/>
    </source>
</evidence>
<evidence type="ECO:0000256" key="11">
    <source>
        <dbReference type="SAM" id="Phobius"/>
    </source>
</evidence>
<feature type="domain" description="Major facilitator superfamily (MFS) profile" evidence="12">
    <location>
        <begin position="87"/>
        <end position="535"/>
    </location>
</feature>
<feature type="transmembrane region" description="Helical" evidence="11">
    <location>
        <begin position="509"/>
        <end position="530"/>
    </location>
</feature>
<sequence>MIGRPINHTKSPLIHGLFAQASGQHLEYGAIEGSLDGFEAQVLQFRTDGGLGMNITAPFKLRAFELADRRSERAQLARAANALKFEDGHIAAENFFMENLDATVIATALPQMASDFGENAVSLNIGISAYLLAVAVFIPLSGWVADRFGPRQVFAGAIGLFTVASLLCGMAPNLETFIAARVLQGIGGALMVPVGRLVVLRTTEKKDLVKMLAVITWPGLVAPVLGPPLGGLIVTHWSWPWIFYLNIPLGLLAIAAAWLLVPNARSDETRRFDMLGFVFLASACAAWLVGLEMLGSLAGGSRGAGLALVLLGGGLTGLAIRHCKRHPAPLLPLETFAIPTFRVSIVGGTLFRLSISALPFLIPLLLQIGFGLSPVDAGLLVLAIFAGNLAMKPFTTRLLRRYGFRRVLLVNGVIGVGCILACLGLQPGMPWYWMAVVLFVGGLSRSMQFTTYNAVGFAEVPKQQMGEASTLFSMCFQLAMALGVAVVALLLRVAMMVRGGESEMSVSDFHWALIGVALIACVALVDAIRLPSNAGEQVLRT</sequence>
<keyword evidence="8" id="KW-0560">Oxidoreductase</keyword>
<evidence type="ECO:0000256" key="7">
    <source>
        <dbReference type="ARBA" id="ARBA00022989"/>
    </source>
</evidence>
<keyword evidence="10" id="KW-0057">Aromatic amino acid biosynthesis</keyword>
<dbReference type="PANTHER" id="PTHR42718">
    <property type="entry name" value="MAJOR FACILITATOR SUPERFAMILY MULTIDRUG TRANSPORTER MFSC"/>
    <property type="match status" value="1"/>
</dbReference>
<dbReference type="GO" id="GO:0009073">
    <property type="term" value="P:aromatic amino acid family biosynthetic process"/>
    <property type="evidence" value="ECO:0007669"/>
    <property type="project" value="UniProtKB-KW"/>
</dbReference>
<keyword evidence="7 11" id="KW-1133">Transmembrane helix</keyword>
<dbReference type="Gene3D" id="1.20.1250.20">
    <property type="entry name" value="MFS general substrate transporter like domains"/>
    <property type="match status" value="1"/>
</dbReference>
<proteinExistence type="predicted"/>
<dbReference type="PANTHER" id="PTHR42718:SF46">
    <property type="entry name" value="BLR6921 PROTEIN"/>
    <property type="match status" value="1"/>
</dbReference>
<gene>
    <name evidence="13" type="ORF">D0894_09755</name>
</gene>
<dbReference type="RefSeq" id="WP_119369560.1">
    <property type="nucleotide sequence ID" value="NZ_QWLL01000020.1"/>
</dbReference>
<dbReference type="InterPro" id="IPR036259">
    <property type="entry name" value="MFS_trans_sf"/>
</dbReference>
<evidence type="ECO:0000256" key="9">
    <source>
        <dbReference type="ARBA" id="ARBA00023136"/>
    </source>
</evidence>
<dbReference type="AlphaFoldDB" id="A0A399M8D3"/>
<feature type="transmembrane region" description="Helical" evidence="11">
    <location>
        <begin position="476"/>
        <end position="497"/>
    </location>
</feature>
<keyword evidence="6" id="KW-0521">NADP</keyword>
<evidence type="ECO:0000256" key="1">
    <source>
        <dbReference type="ARBA" id="ARBA00004651"/>
    </source>
</evidence>
<evidence type="ECO:0000256" key="3">
    <source>
        <dbReference type="ARBA" id="ARBA00022475"/>
    </source>
</evidence>
<dbReference type="Pfam" id="PF07690">
    <property type="entry name" value="MFS_1"/>
    <property type="match status" value="1"/>
</dbReference>
<dbReference type="InterPro" id="IPR046346">
    <property type="entry name" value="Aminoacid_DH-like_N_sf"/>
</dbReference>
<feature type="transmembrane region" description="Helical" evidence="11">
    <location>
        <begin position="153"/>
        <end position="172"/>
    </location>
</feature>
<reference evidence="13 14" key="1">
    <citation type="submission" date="2018-08" db="EMBL/GenBank/DDBJ databases">
        <title>Draft genome sequence of the cyanotroph, Pseudomonas monteilii BCN3.</title>
        <authorList>
            <person name="Jones L.B."/>
            <person name="Kunz D.A."/>
        </authorList>
    </citation>
    <scope>NUCLEOTIDE SEQUENCE [LARGE SCALE GENOMIC DNA]</scope>
    <source>
        <strain evidence="13 14">BCN3</strain>
    </source>
</reference>
<dbReference type="PROSITE" id="PS50850">
    <property type="entry name" value="MFS"/>
    <property type="match status" value="1"/>
</dbReference>
<dbReference type="FunFam" id="3.40.50.10860:FF:000006">
    <property type="entry name" value="Shikimate dehydrogenase (NADP(+))"/>
    <property type="match status" value="1"/>
</dbReference>
<feature type="transmembrane region" description="Helical" evidence="11">
    <location>
        <begin position="272"/>
        <end position="291"/>
    </location>
</feature>
<keyword evidence="5 11" id="KW-0812">Transmembrane</keyword>
<evidence type="ECO:0000256" key="2">
    <source>
        <dbReference type="ARBA" id="ARBA00022448"/>
    </source>
</evidence>
<feature type="transmembrane region" description="Helical" evidence="11">
    <location>
        <begin position="178"/>
        <end position="199"/>
    </location>
</feature>
<feature type="transmembrane region" description="Helical" evidence="11">
    <location>
        <begin position="432"/>
        <end position="455"/>
    </location>
</feature>
<feature type="transmembrane region" description="Helical" evidence="11">
    <location>
        <begin position="241"/>
        <end position="260"/>
    </location>
</feature>
<evidence type="ECO:0000256" key="4">
    <source>
        <dbReference type="ARBA" id="ARBA00022605"/>
    </source>
</evidence>
<evidence type="ECO:0000313" key="13">
    <source>
        <dbReference type="EMBL" id="RII78053.1"/>
    </source>
</evidence>
<dbReference type="SUPFAM" id="SSF103473">
    <property type="entry name" value="MFS general substrate transporter"/>
    <property type="match status" value="1"/>
</dbReference>
<dbReference type="Pfam" id="PF08501">
    <property type="entry name" value="Shikimate_dh_N"/>
    <property type="match status" value="1"/>
</dbReference>
<dbReference type="InterPro" id="IPR011701">
    <property type="entry name" value="MFS"/>
</dbReference>
<organism evidence="13 14">
    <name type="scientific">Pseudomonas monteilii</name>
    <dbReference type="NCBI Taxonomy" id="76759"/>
    <lineage>
        <taxon>Bacteria</taxon>
        <taxon>Pseudomonadati</taxon>
        <taxon>Pseudomonadota</taxon>
        <taxon>Gammaproteobacteria</taxon>
        <taxon>Pseudomonadales</taxon>
        <taxon>Pseudomonadaceae</taxon>
        <taxon>Pseudomonas</taxon>
    </lineage>
</organism>
<dbReference type="Gene3D" id="1.20.1720.10">
    <property type="entry name" value="Multidrug resistance protein D"/>
    <property type="match status" value="1"/>
</dbReference>
<feature type="transmembrane region" description="Helical" evidence="11">
    <location>
        <begin position="121"/>
        <end position="141"/>
    </location>
</feature>